<protein>
    <submittedName>
        <fullName evidence="2">Uncharacterized protein</fullName>
    </submittedName>
</protein>
<proteinExistence type="predicted"/>
<dbReference type="AlphaFoldDB" id="A0A1I7W729"/>
<accession>A0A1I7W729</accession>
<evidence type="ECO:0000313" key="2">
    <source>
        <dbReference type="WBParaSite" id="Hba_00424"/>
    </source>
</evidence>
<reference evidence="2" key="1">
    <citation type="submission" date="2016-11" db="UniProtKB">
        <authorList>
            <consortium name="WormBaseParasite"/>
        </authorList>
    </citation>
    <scope>IDENTIFICATION</scope>
</reference>
<sequence length="93" mass="10941">MSDIIETEVSNHLYNYGKQCHSESGLSNDDLKRLFNLLPQCFPEEQSLDNKVSVVFRICHTNRFLKKYHDSLSRRFNGNPPFTLEKIFSNLFK</sequence>
<evidence type="ECO:0000313" key="1">
    <source>
        <dbReference type="Proteomes" id="UP000095283"/>
    </source>
</evidence>
<keyword evidence="1" id="KW-1185">Reference proteome</keyword>
<name>A0A1I7W729_HETBA</name>
<organism evidence="1 2">
    <name type="scientific">Heterorhabditis bacteriophora</name>
    <name type="common">Entomopathogenic nematode worm</name>
    <dbReference type="NCBI Taxonomy" id="37862"/>
    <lineage>
        <taxon>Eukaryota</taxon>
        <taxon>Metazoa</taxon>
        <taxon>Ecdysozoa</taxon>
        <taxon>Nematoda</taxon>
        <taxon>Chromadorea</taxon>
        <taxon>Rhabditida</taxon>
        <taxon>Rhabditina</taxon>
        <taxon>Rhabditomorpha</taxon>
        <taxon>Strongyloidea</taxon>
        <taxon>Heterorhabditidae</taxon>
        <taxon>Heterorhabditis</taxon>
    </lineage>
</organism>
<dbReference type="WBParaSite" id="Hba_00424">
    <property type="protein sequence ID" value="Hba_00424"/>
    <property type="gene ID" value="Hba_00424"/>
</dbReference>
<dbReference type="Proteomes" id="UP000095283">
    <property type="component" value="Unplaced"/>
</dbReference>